<feature type="transmembrane region" description="Helical" evidence="1">
    <location>
        <begin position="438"/>
        <end position="458"/>
    </location>
</feature>
<name>A0AA96WRR8_LEPBY</name>
<dbReference type="EMBL" id="CP130144">
    <property type="protein sequence ID" value="WNZ44586.1"/>
    <property type="molecule type" value="Genomic_DNA"/>
</dbReference>
<accession>A0AA96WRR8</accession>
<organism evidence="3">
    <name type="scientific">Leptolyngbya boryana CZ1</name>
    <dbReference type="NCBI Taxonomy" id="3060204"/>
    <lineage>
        <taxon>Bacteria</taxon>
        <taxon>Bacillati</taxon>
        <taxon>Cyanobacteriota</taxon>
        <taxon>Cyanophyceae</taxon>
        <taxon>Leptolyngbyales</taxon>
        <taxon>Leptolyngbyaceae</taxon>
        <taxon>Leptolyngbya group</taxon>
        <taxon>Leptolyngbya</taxon>
    </lineage>
</organism>
<reference evidence="3" key="1">
    <citation type="journal article" date="2023" name="Plants (Basel)">
        <title>Genomic Analysis of Leptolyngbya boryana CZ1 Reveals Efficient Carbon Fixation Modules.</title>
        <authorList>
            <person name="Bai X."/>
            <person name="Wang H."/>
            <person name="Cheng W."/>
            <person name="Wang J."/>
            <person name="Ma M."/>
            <person name="Hu H."/>
            <person name="Song Z."/>
            <person name="Ma H."/>
            <person name="Fan Y."/>
            <person name="Du C."/>
            <person name="Xu J."/>
        </authorList>
    </citation>
    <scope>NUCLEOTIDE SEQUENCE</scope>
    <source>
        <strain evidence="3">CZ1</strain>
    </source>
</reference>
<gene>
    <name evidence="3" type="ORF">Q2T42_22575</name>
</gene>
<proteinExistence type="predicted"/>
<feature type="transmembrane region" description="Helical" evidence="1">
    <location>
        <begin position="375"/>
        <end position="394"/>
    </location>
</feature>
<evidence type="ECO:0000313" key="3">
    <source>
        <dbReference type="EMBL" id="WNZ44586.1"/>
    </source>
</evidence>
<evidence type="ECO:0000256" key="1">
    <source>
        <dbReference type="SAM" id="Phobius"/>
    </source>
</evidence>
<feature type="transmembrane region" description="Helical" evidence="1">
    <location>
        <begin position="400"/>
        <end position="418"/>
    </location>
</feature>
<dbReference type="InterPro" id="IPR007111">
    <property type="entry name" value="NACHT_NTPase"/>
</dbReference>
<protein>
    <submittedName>
        <fullName evidence="3">NACHT domain-containing protein</fullName>
    </submittedName>
</protein>
<dbReference type="SUPFAM" id="SSF52540">
    <property type="entry name" value="P-loop containing nucleoside triphosphate hydrolases"/>
    <property type="match status" value="1"/>
</dbReference>
<reference evidence="3" key="2">
    <citation type="submission" date="2023-07" db="EMBL/GenBank/DDBJ databases">
        <authorList>
            <person name="Bai X.-H."/>
            <person name="Wang H.-H."/>
            <person name="Wang J."/>
            <person name="Ma M.-Y."/>
            <person name="Hu H.-H."/>
            <person name="Song Z.-L."/>
            <person name="Ma H.-G."/>
            <person name="Fan Y."/>
            <person name="Du C.-Y."/>
            <person name="Xu J.-C."/>
        </authorList>
    </citation>
    <scope>NUCLEOTIDE SEQUENCE</scope>
    <source>
        <strain evidence="3">CZ1</strain>
    </source>
</reference>
<keyword evidence="1" id="KW-1133">Transmembrane helix</keyword>
<feature type="domain" description="NACHT" evidence="2">
    <location>
        <begin position="84"/>
        <end position="183"/>
    </location>
</feature>
<dbReference type="AlphaFoldDB" id="A0AA96WRR8"/>
<dbReference type="PROSITE" id="PS50837">
    <property type="entry name" value="NACHT"/>
    <property type="match status" value="1"/>
</dbReference>
<dbReference type="Gene3D" id="3.40.50.300">
    <property type="entry name" value="P-loop containing nucleotide triphosphate hydrolases"/>
    <property type="match status" value="1"/>
</dbReference>
<dbReference type="RefSeq" id="WP_316426623.1">
    <property type="nucleotide sequence ID" value="NZ_CP130144.1"/>
</dbReference>
<evidence type="ECO:0000259" key="2">
    <source>
        <dbReference type="PROSITE" id="PS50837"/>
    </source>
</evidence>
<keyword evidence="1" id="KW-0812">Transmembrane</keyword>
<dbReference type="Pfam" id="PF05729">
    <property type="entry name" value="NACHT"/>
    <property type="match status" value="1"/>
</dbReference>
<dbReference type="InterPro" id="IPR027417">
    <property type="entry name" value="P-loop_NTPase"/>
</dbReference>
<keyword evidence="1" id="KW-0472">Membrane</keyword>
<sequence length="463" mass="53660">MVHARLREWAGRVIHEQQAEVRNRLKYVLRDRDPLSLQLSEQPERVNLPALESERRLTIAGEDSELLDPGQLMIEVFGRGDIAGKLLILGTPGAGKTTLLLSLAEQLLTGANTQACAEGYDNPKTVIPVIFELSTWKNDIQSIQDWLIDQLYDLYGGDRKLKRYEQWLEQRVLLPLLDGLDELGMERQQKCMAKLNEFTRQYPQVVVCCRSKEFEESEIRLGNLRGAVELEPLSDRQIQAYLQQVEREGLWRQIQETPEMWQMLESNNGEAGLLRVPLFVSLAAAIYDRNQPFRTKGELLERYIDRQLKLDVRMSDRRKELERRKWAYTTVEKEPEVKLTRRYLTWLARQLDEISEVDFLIERMQPNWLGKTNRYVYRLIVCLFFGLIFTAVFGMNGLNFLIFGLMMGLMLGLFHPRIRPLESLQISMSRASIKDLTIPRKAVLVLSPFFALVGVLIYRGSLG</sequence>